<feature type="compositionally biased region" description="Polar residues" evidence="7">
    <location>
        <begin position="50"/>
        <end position="64"/>
    </location>
</feature>
<dbReference type="SUPFAM" id="SSF103473">
    <property type="entry name" value="MFS general substrate transporter"/>
    <property type="match status" value="1"/>
</dbReference>
<feature type="transmembrane region" description="Helical" evidence="8">
    <location>
        <begin position="222"/>
        <end position="245"/>
    </location>
</feature>
<dbReference type="GO" id="GO:0005886">
    <property type="term" value="C:plasma membrane"/>
    <property type="evidence" value="ECO:0007669"/>
    <property type="project" value="TreeGrafter"/>
</dbReference>
<evidence type="ECO:0000256" key="1">
    <source>
        <dbReference type="ARBA" id="ARBA00004141"/>
    </source>
</evidence>
<dbReference type="Gene3D" id="1.20.1250.20">
    <property type="entry name" value="MFS general substrate transporter like domains"/>
    <property type="match status" value="1"/>
</dbReference>
<dbReference type="PANTHER" id="PTHR23502:SF21">
    <property type="entry name" value="DITYROSINE TRANSPORTER 1"/>
    <property type="match status" value="1"/>
</dbReference>
<feature type="transmembrane region" description="Helical" evidence="8">
    <location>
        <begin position="161"/>
        <end position="180"/>
    </location>
</feature>
<dbReference type="AlphaFoldDB" id="A0A5E8BWQ0"/>
<feature type="transmembrane region" description="Helical" evidence="8">
    <location>
        <begin position="364"/>
        <end position="386"/>
    </location>
</feature>
<feature type="compositionally biased region" description="Polar residues" evidence="7">
    <location>
        <begin position="601"/>
        <end position="614"/>
    </location>
</feature>
<dbReference type="InterPro" id="IPR011701">
    <property type="entry name" value="MFS"/>
</dbReference>
<feature type="transmembrane region" description="Helical" evidence="8">
    <location>
        <begin position="95"/>
        <end position="115"/>
    </location>
</feature>
<feature type="region of interest" description="Disordered" evidence="7">
    <location>
        <begin position="45"/>
        <end position="64"/>
    </location>
</feature>
<feature type="compositionally biased region" description="Basic and acidic residues" evidence="7">
    <location>
        <begin position="30"/>
        <end position="40"/>
    </location>
</feature>
<feature type="transmembrane region" description="Helical" evidence="8">
    <location>
        <begin position="186"/>
        <end position="210"/>
    </location>
</feature>
<evidence type="ECO:0000313" key="10">
    <source>
        <dbReference type="EMBL" id="VVT55114.1"/>
    </source>
</evidence>
<dbReference type="GeneID" id="43583249"/>
<evidence type="ECO:0000256" key="4">
    <source>
        <dbReference type="ARBA" id="ARBA00022989"/>
    </source>
</evidence>
<dbReference type="InterPro" id="IPR020846">
    <property type="entry name" value="MFS_dom"/>
</dbReference>
<keyword evidence="2" id="KW-0813">Transport</keyword>
<organism evidence="10 11">
    <name type="scientific">Magnusiomyces paraingens</name>
    <dbReference type="NCBI Taxonomy" id="2606893"/>
    <lineage>
        <taxon>Eukaryota</taxon>
        <taxon>Fungi</taxon>
        <taxon>Dikarya</taxon>
        <taxon>Ascomycota</taxon>
        <taxon>Saccharomycotina</taxon>
        <taxon>Dipodascomycetes</taxon>
        <taxon>Dipodascales</taxon>
        <taxon>Dipodascaceae</taxon>
        <taxon>Magnusiomyces</taxon>
    </lineage>
</organism>
<dbReference type="PANTHER" id="PTHR23502">
    <property type="entry name" value="MAJOR FACILITATOR SUPERFAMILY"/>
    <property type="match status" value="1"/>
</dbReference>
<feature type="transmembrane region" description="Helical" evidence="8">
    <location>
        <begin position="433"/>
        <end position="453"/>
    </location>
</feature>
<evidence type="ECO:0000256" key="3">
    <source>
        <dbReference type="ARBA" id="ARBA00022692"/>
    </source>
</evidence>
<dbReference type="Pfam" id="PF07690">
    <property type="entry name" value="MFS_1"/>
    <property type="match status" value="1"/>
</dbReference>
<dbReference type="GO" id="GO:0055088">
    <property type="term" value="P:lipid homeostasis"/>
    <property type="evidence" value="ECO:0007669"/>
    <property type="project" value="UniProtKB-ARBA"/>
</dbReference>
<dbReference type="PROSITE" id="PS50850">
    <property type="entry name" value="MFS"/>
    <property type="match status" value="1"/>
</dbReference>
<evidence type="ECO:0000259" key="9">
    <source>
        <dbReference type="PROSITE" id="PS50850"/>
    </source>
</evidence>
<evidence type="ECO:0000256" key="8">
    <source>
        <dbReference type="SAM" id="Phobius"/>
    </source>
</evidence>
<feature type="domain" description="Major facilitator superfamily (MFS) profile" evidence="9">
    <location>
        <begin position="96"/>
        <end position="527"/>
    </location>
</feature>
<dbReference type="EMBL" id="CABVLU010000003">
    <property type="protein sequence ID" value="VVT55114.1"/>
    <property type="molecule type" value="Genomic_DNA"/>
</dbReference>
<keyword evidence="5 8" id="KW-0472">Membrane</keyword>
<dbReference type="GO" id="GO:0005275">
    <property type="term" value="F:amine transmembrane transporter activity"/>
    <property type="evidence" value="ECO:0007669"/>
    <property type="project" value="TreeGrafter"/>
</dbReference>
<feature type="region of interest" description="Disordered" evidence="7">
    <location>
        <begin position="585"/>
        <end position="625"/>
    </location>
</feature>
<dbReference type="InterPro" id="IPR036259">
    <property type="entry name" value="MFS_trans_sf"/>
</dbReference>
<dbReference type="OrthoDB" id="3066029at2759"/>
<feature type="transmembrane region" description="Helical" evidence="8">
    <location>
        <begin position="407"/>
        <end position="427"/>
    </location>
</feature>
<evidence type="ECO:0000256" key="5">
    <source>
        <dbReference type="ARBA" id="ARBA00023136"/>
    </source>
</evidence>
<feature type="transmembrane region" description="Helical" evidence="8">
    <location>
        <begin position="497"/>
        <end position="520"/>
    </location>
</feature>
<dbReference type="CDD" id="cd17323">
    <property type="entry name" value="MFS_Tpo1_MDR_like"/>
    <property type="match status" value="1"/>
</dbReference>
<dbReference type="GO" id="GO:0001765">
    <property type="term" value="P:membrane raft assembly"/>
    <property type="evidence" value="ECO:0007669"/>
    <property type="project" value="UniProtKB-ARBA"/>
</dbReference>
<dbReference type="Proteomes" id="UP000398389">
    <property type="component" value="Unassembled WGS sequence"/>
</dbReference>
<feature type="compositionally biased region" description="Polar residues" evidence="7">
    <location>
        <begin position="19"/>
        <end position="29"/>
    </location>
</feature>
<gene>
    <name evidence="10" type="ORF">SAPINGB_P004434</name>
</gene>
<accession>A0A5E8BWQ0</accession>
<keyword evidence="3 8" id="KW-0812">Transmembrane</keyword>
<feature type="transmembrane region" description="Helical" evidence="8">
    <location>
        <begin position="127"/>
        <end position="149"/>
    </location>
</feature>
<feature type="transmembrane region" description="Helical" evidence="8">
    <location>
        <begin position="251"/>
        <end position="271"/>
    </location>
</feature>
<comment type="subcellular location">
    <subcellularLocation>
        <location evidence="1">Membrane</location>
        <topology evidence="1">Multi-pass membrane protein</topology>
    </subcellularLocation>
</comment>
<reference evidence="10 11" key="1">
    <citation type="submission" date="2019-09" db="EMBL/GenBank/DDBJ databases">
        <authorList>
            <person name="Brejova B."/>
        </authorList>
    </citation>
    <scope>NUCLEOTIDE SEQUENCE [LARGE SCALE GENOMIC DNA]</scope>
</reference>
<evidence type="ECO:0000256" key="7">
    <source>
        <dbReference type="SAM" id="MobiDB-lite"/>
    </source>
</evidence>
<proteinExistence type="predicted"/>
<comment type="function">
    <text evidence="6">MFS antiporter that does not display functional linkage as drug transporter and performs functions that significantly affect biofilm development and virulence. No substrate for transport has been identified yet, but plays an important role in the growth in the host.</text>
</comment>
<name>A0A5E8BWQ0_9ASCO</name>
<dbReference type="GO" id="GO:0045121">
    <property type="term" value="C:membrane raft"/>
    <property type="evidence" value="ECO:0007669"/>
    <property type="project" value="UniProtKB-ARBA"/>
</dbReference>
<dbReference type="FunFam" id="1.20.1250.20:FF:000172">
    <property type="entry name" value="MFS multidrug resistance transporter"/>
    <property type="match status" value="1"/>
</dbReference>
<protein>
    <recommendedName>
        <fullName evidence="9">Major facilitator superfamily (MFS) profile domain-containing protein</fullName>
    </recommendedName>
</protein>
<feature type="region of interest" description="Disordered" evidence="7">
    <location>
        <begin position="19"/>
        <end position="40"/>
    </location>
</feature>
<keyword evidence="11" id="KW-1185">Reference proteome</keyword>
<feature type="compositionally biased region" description="Basic and acidic residues" evidence="7">
    <location>
        <begin position="615"/>
        <end position="625"/>
    </location>
</feature>
<sequence>MNNLEKDLEKEIAVLPQTIIQEDSSSTLDDSDKASSTDFTNKKNAEILIKSSSPEPDPTSTIMNEKTGIPAAEVPPADPPKPPPYTAFPLWRKRLILGLVTAAGFLGPLSGSIYLPVLQVIKKEFSISTTVANTTIAVFMIVFAFAPLLWASWADFGGRKFLYIVSLIIYIASCICLAALPAHTAVIFVFRIVQAFGASSVQSLGAGTVADLVEPKNRASAIAVFMLGPQLGPVVGPILGGAIAANDDWRWIFGFLAIIGAVILLMFIFMLPETLRYLVGNGAIYENKLFVHPHLRQKKIVFDDKRFPKPPKPSLIGYLRIMRYIPVTLVSINAGLLFATYYGIAVTYSKYLSSQYHFSTTEVGLGYIVPGVSLASGSLISGRVSDKIRKRMVANSPDGKIIPEHRLPIQIFGILISMAGILCYGWMIDKHVHVVSVMAFSFMAGFGMTWVFVINTTYLTECAPAMPASLVAIASFFRNSGAAISSVIIEPLISKMGVGWCFTGLAFIDFFGLAMVLALIKFGPKWRHNLEQKKLRAKEAAAAKAAATGNIPAGPAAPAVQQVSEIPPPAPAVIVPLSVTESLPAKPASPEIQKKPEVKELTSTANDSLVQSSVHDSKVEQQRQL</sequence>
<feature type="transmembrane region" description="Helical" evidence="8">
    <location>
        <begin position="324"/>
        <end position="344"/>
    </location>
</feature>
<keyword evidence="4 8" id="KW-1133">Transmembrane helix</keyword>
<dbReference type="RefSeq" id="XP_031855040.1">
    <property type="nucleotide sequence ID" value="XM_031999149.1"/>
</dbReference>
<evidence type="ECO:0000256" key="6">
    <source>
        <dbReference type="ARBA" id="ARBA00053949"/>
    </source>
</evidence>
<evidence type="ECO:0000256" key="2">
    <source>
        <dbReference type="ARBA" id="ARBA00022448"/>
    </source>
</evidence>
<feature type="transmembrane region" description="Helical" evidence="8">
    <location>
        <begin position="458"/>
        <end position="477"/>
    </location>
</feature>
<evidence type="ECO:0000313" key="11">
    <source>
        <dbReference type="Proteomes" id="UP000398389"/>
    </source>
</evidence>